<reference evidence="1 2" key="1">
    <citation type="submission" date="2018-11" db="EMBL/GenBank/DDBJ databases">
        <authorList>
            <consortium name="Pathogen Informatics"/>
        </authorList>
    </citation>
    <scope>NUCLEOTIDE SEQUENCE [LARGE SCALE GENOMIC DNA]</scope>
    <source>
        <strain>Denwood</strain>
        <strain evidence="2">Zambia</strain>
    </source>
</reference>
<keyword evidence="2" id="KW-1185">Reference proteome</keyword>
<protein>
    <submittedName>
        <fullName evidence="1">Uncharacterized protein</fullName>
    </submittedName>
</protein>
<sequence length="150" mass="17091">MSLEIPYSQLLNPFQSSNHLSHDTSNKLYHRNTEFYILCHSLCDLVSYLSSVISLNSNKNISQIFNNDNNNNNDCDTVNSDDDIISSLKTNQSIQYSKQLTINLLDQLSNRLSNNLISNLLIKSNSQLNVSNELNRLKQTILLVKDLNKT</sequence>
<dbReference type="STRING" id="31246.A0A183NMJ2"/>
<dbReference type="Proteomes" id="UP000269396">
    <property type="component" value="Unassembled WGS sequence"/>
</dbReference>
<gene>
    <name evidence="1" type="ORF">SMTD_LOCUS3328</name>
</gene>
<proteinExistence type="predicted"/>
<evidence type="ECO:0000313" key="2">
    <source>
        <dbReference type="Proteomes" id="UP000269396"/>
    </source>
</evidence>
<organism evidence="1 2">
    <name type="scientific">Schistosoma mattheei</name>
    <dbReference type="NCBI Taxonomy" id="31246"/>
    <lineage>
        <taxon>Eukaryota</taxon>
        <taxon>Metazoa</taxon>
        <taxon>Spiralia</taxon>
        <taxon>Lophotrochozoa</taxon>
        <taxon>Platyhelminthes</taxon>
        <taxon>Trematoda</taxon>
        <taxon>Digenea</taxon>
        <taxon>Strigeidida</taxon>
        <taxon>Schistosomatoidea</taxon>
        <taxon>Schistosomatidae</taxon>
        <taxon>Schistosoma</taxon>
    </lineage>
</organism>
<dbReference type="EMBL" id="UZAL01005858">
    <property type="protein sequence ID" value="VDO94459.1"/>
    <property type="molecule type" value="Genomic_DNA"/>
</dbReference>
<name>A0A183NMJ2_9TREM</name>
<accession>A0A183NMJ2</accession>
<evidence type="ECO:0000313" key="1">
    <source>
        <dbReference type="EMBL" id="VDO94459.1"/>
    </source>
</evidence>
<dbReference type="AlphaFoldDB" id="A0A183NMJ2"/>